<comment type="caution">
    <text evidence="2">The sequence shown here is derived from an EMBL/GenBank/DDBJ whole genome shotgun (WGS) entry which is preliminary data.</text>
</comment>
<dbReference type="Proteomes" id="UP000317371">
    <property type="component" value="Unassembled WGS sequence"/>
</dbReference>
<name>A0A540V8V2_9CHLR</name>
<sequence>MTREVLVDEPVDVLVRLLPGGKISPTSFLWRGKTRYVSTVGRQWEERVAGKSLRCFLLQTVDDNTYELRWDPAGDRWTIHRAWLRDAVV</sequence>
<dbReference type="InParanoid" id="A0A540V8V2"/>
<dbReference type="OrthoDB" id="5243842at2"/>
<evidence type="ECO:0000259" key="1">
    <source>
        <dbReference type="Pfam" id="PF20114"/>
    </source>
</evidence>
<feature type="domain" description="DUF6504" evidence="1">
    <location>
        <begin position="6"/>
        <end position="49"/>
    </location>
</feature>
<dbReference type="AlphaFoldDB" id="A0A540V8V2"/>
<accession>A0A540V8V2</accession>
<evidence type="ECO:0000313" key="2">
    <source>
        <dbReference type="EMBL" id="TQE93164.1"/>
    </source>
</evidence>
<gene>
    <name evidence="2" type="ORF">FKZ61_22615</name>
</gene>
<dbReference type="InterPro" id="IPR045443">
    <property type="entry name" value="DUF6504"/>
</dbReference>
<keyword evidence="3" id="KW-1185">Reference proteome</keyword>
<evidence type="ECO:0000313" key="3">
    <source>
        <dbReference type="Proteomes" id="UP000317371"/>
    </source>
</evidence>
<reference evidence="2 3" key="1">
    <citation type="submission" date="2019-06" db="EMBL/GenBank/DDBJ databases">
        <title>Genome sequence of Litorilinea aerophila BAA-2444.</title>
        <authorList>
            <person name="Maclea K.S."/>
            <person name="Maurais E.G."/>
            <person name="Iannazzi L.C."/>
        </authorList>
    </citation>
    <scope>NUCLEOTIDE SEQUENCE [LARGE SCALE GENOMIC DNA]</scope>
    <source>
        <strain evidence="2 3">ATCC BAA-2444</strain>
    </source>
</reference>
<organism evidence="2 3">
    <name type="scientific">Litorilinea aerophila</name>
    <dbReference type="NCBI Taxonomy" id="1204385"/>
    <lineage>
        <taxon>Bacteria</taxon>
        <taxon>Bacillati</taxon>
        <taxon>Chloroflexota</taxon>
        <taxon>Caldilineae</taxon>
        <taxon>Caldilineales</taxon>
        <taxon>Caldilineaceae</taxon>
        <taxon>Litorilinea</taxon>
    </lineage>
</organism>
<dbReference type="EMBL" id="VIGC01000048">
    <property type="protein sequence ID" value="TQE93164.1"/>
    <property type="molecule type" value="Genomic_DNA"/>
</dbReference>
<dbReference type="RefSeq" id="WP_141612450.1">
    <property type="nucleotide sequence ID" value="NZ_VIGC02000048.1"/>
</dbReference>
<dbReference type="Pfam" id="PF20114">
    <property type="entry name" value="DUF6504"/>
    <property type="match status" value="1"/>
</dbReference>
<protein>
    <recommendedName>
        <fullName evidence="1">DUF6504 domain-containing protein</fullName>
    </recommendedName>
</protein>
<proteinExistence type="predicted"/>